<dbReference type="SMART" id="SM00382">
    <property type="entry name" value="AAA"/>
    <property type="match status" value="1"/>
</dbReference>
<feature type="region of interest" description="Disordered" evidence="1">
    <location>
        <begin position="1"/>
        <end position="35"/>
    </location>
</feature>
<sequence length="969" mass="106106">MGSPQRISIKEPQVILNMDSSTRRRRRTGTCSNSPEFEFWMVRNPSFPQPNLVSADELFVDGVLLPLHLLHQPSSSSSHPDPDPDSPEPEPEPEPPNAQPDSGPEISPASITAEPNSSSKRWKDIIFKKGDKKTSSAAKKQEEKDKDKDKKREKRSQMGASSAELNIINIWPFSRSRSAGNSVTRPKLFPGAPGTRKVSSAPCSRSNSAGESKSRKSWPSSPSRPGVHVGRSSPVWQARRGGSSGMKSGFPEPVVRSGEKLSSKKEVTEPGRGKNIANGNGSTRAKVLNVNVPACIGYRNQLSCRSGENSAIGVRGSGNGGRGRVKTVAGGSADSTSATNSTINVGNGGNLFNFRSLFTKKTRQKQEAMTVLYRFARTTRSWRSIPSSSLRILNPSRATSCDLPPPTPLFLRSCNHQIHSSSSEILRPRWVSNADELPHSLFPALLASFIGVGMLQVARADSDENASEPPLPSESSPSSYGDLEEIAKKERQRIEELLKSKGIKYGSYPRFTIAVKGQKVTIKFQIPPACDTPQLIANLVSNLGVKIDERGAGSDMSLRAWDSAVAWQLTLNYPVKQKEISGERGHSGDMKVPEGDLCILLFRSLISSDKPEVEFIKSGSLSTTELDAFVSVLQLAGSKLRPLDRKPVEGSARVPSSDKSVASLESMGIRIYGLDEPNLNSSNNEISWENIAGYDQQKREIEDTILLALQSPEVYDDIARGTRRKFESNRPRAVLFEGPPGTGKTSCARVIATQAGVPLLYVPLEVVMSKYYGESERLLGKVFTLANEIPHGAIIFLDEIDSFAAARDSEMHEATRRILSVLLRQIDGFEQDKKVVVIAATNRKQDLDPALISRFDSMITFGLPDQQNRQEIAAQYAKHLTESELEEFARVTEDMSGRDIRDVCQQAERSWASKIIRGQGSKDGEQGNLPPLAEYTGSAMNRRKALASIAEQKSQGSIMRPQKPQLDTC</sequence>
<feature type="compositionally biased region" description="Acidic residues" evidence="1">
    <location>
        <begin position="83"/>
        <end position="93"/>
    </location>
</feature>
<dbReference type="InterPro" id="IPR003960">
    <property type="entry name" value="ATPase_AAA_CS"/>
</dbReference>
<dbReference type="Gene3D" id="1.10.8.60">
    <property type="match status" value="1"/>
</dbReference>
<dbReference type="EMBL" id="CAADRP010000890">
    <property type="protein sequence ID" value="VFU33074.1"/>
    <property type="molecule type" value="Genomic_DNA"/>
</dbReference>
<dbReference type="Gene3D" id="3.40.50.300">
    <property type="entry name" value="P-loop containing nucleotide triphosphate hydrolases"/>
    <property type="match status" value="1"/>
</dbReference>
<dbReference type="GO" id="GO:0016887">
    <property type="term" value="F:ATP hydrolysis activity"/>
    <property type="evidence" value="ECO:0007669"/>
    <property type="project" value="InterPro"/>
</dbReference>
<evidence type="ECO:0000313" key="3">
    <source>
        <dbReference type="EMBL" id="VFU33074.1"/>
    </source>
</evidence>
<evidence type="ECO:0000259" key="2">
    <source>
        <dbReference type="SMART" id="SM00382"/>
    </source>
</evidence>
<dbReference type="AlphaFoldDB" id="A0A6N2L724"/>
<feature type="compositionally biased region" description="Basic and acidic residues" evidence="1">
    <location>
        <begin position="257"/>
        <end position="272"/>
    </location>
</feature>
<dbReference type="InterPro" id="IPR027417">
    <property type="entry name" value="P-loop_NTPase"/>
</dbReference>
<name>A0A6N2L724_SALVM</name>
<dbReference type="SUPFAM" id="SSF52540">
    <property type="entry name" value="P-loop containing nucleoside triphosphate hydrolases"/>
    <property type="match status" value="1"/>
</dbReference>
<feature type="region of interest" description="Disordered" evidence="1">
    <location>
        <begin position="71"/>
        <end position="281"/>
    </location>
</feature>
<dbReference type="GO" id="GO:0005524">
    <property type="term" value="F:ATP binding"/>
    <property type="evidence" value="ECO:0007669"/>
    <property type="project" value="InterPro"/>
</dbReference>
<dbReference type="PANTHER" id="PTHR35132">
    <property type="entry name" value="SERINE/ARGININE REPETITIVE MATRIX-LIKE PROTEIN"/>
    <property type="match status" value="1"/>
</dbReference>
<proteinExistence type="predicted"/>
<organism evidence="3">
    <name type="scientific">Salix viminalis</name>
    <name type="common">Common osier</name>
    <name type="synonym">Basket willow</name>
    <dbReference type="NCBI Taxonomy" id="40686"/>
    <lineage>
        <taxon>Eukaryota</taxon>
        <taxon>Viridiplantae</taxon>
        <taxon>Streptophyta</taxon>
        <taxon>Embryophyta</taxon>
        <taxon>Tracheophyta</taxon>
        <taxon>Spermatophyta</taxon>
        <taxon>Magnoliopsida</taxon>
        <taxon>eudicotyledons</taxon>
        <taxon>Gunneridae</taxon>
        <taxon>Pentapetalae</taxon>
        <taxon>rosids</taxon>
        <taxon>fabids</taxon>
        <taxon>Malpighiales</taxon>
        <taxon>Salicaceae</taxon>
        <taxon>Saliceae</taxon>
        <taxon>Salix</taxon>
    </lineage>
</organism>
<dbReference type="InterPro" id="IPR003959">
    <property type="entry name" value="ATPase_AAA_core"/>
</dbReference>
<accession>A0A6N2L724</accession>
<dbReference type="PANTHER" id="PTHR35132:SF1">
    <property type="entry name" value="SERINE_ARGININE REPETITIVE MATRIX-LIKE PROTEIN"/>
    <property type="match status" value="1"/>
</dbReference>
<dbReference type="InterPro" id="IPR003593">
    <property type="entry name" value="AAA+_ATPase"/>
</dbReference>
<dbReference type="PROSITE" id="PS00674">
    <property type="entry name" value="AAA"/>
    <property type="match status" value="1"/>
</dbReference>
<reference evidence="3" key="1">
    <citation type="submission" date="2019-03" db="EMBL/GenBank/DDBJ databases">
        <authorList>
            <person name="Mank J."/>
            <person name="Almeida P."/>
        </authorList>
    </citation>
    <scope>NUCLEOTIDE SEQUENCE</scope>
    <source>
        <strain evidence="3">78183</strain>
    </source>
</reference>
<feature type="domain" description="AAA+ ATPase" evidence="2">
    <location>
        <begin position="730"/>
        <end position="865"/>
    </location>
</feature>
<feature type="region of interest" description="Disordered" evidence="1">
    <location>
        <begin position="461"/>
        <end position="482"/>
    </location>
</feature>
<evidence type="ECO:0000256" key="1">
    <source>
        <dbReference type="SAM" id="MobiDB-lite"/>
    </source>
</evidence>
<feature type="compositionally biased region" description="Polar residues" evidence="1">
    <location>
        <begin position="175"/>
        <end position="184"/>
    </location>
</feature>
<gene>
    <name evidence="3" type="ORF">SVIM_LOCUS149380</name>
</gene>
<feature type="compositionally biased region" description="Polar residues" evidence="1">
    <location>
        <begin position="197"/>
        <end position="211"/>
    </location>
</feature>
<dbReference type="Pfam" id="PF00004">
    <property type="entry name" value="AAA"/>
    <property type="match status" value="1"/>
</dbReference>
<protein>
    <recommendedName>
        <fullName evidence="2">AAA+ ATPase domain-containing protein</fullName>
    </recommendedName>
</protein>
<feature type="compositionally biased region" description="Polar residues" evidence="1">
    <location>
        <begin position="109"/>
        <end position="119"/>
    </location>
</feature>
<dbReference type="CDD" id="cd19481">
    <property type="entry name" value="RecA-like_protease"/>
    <property type="match status" value="1"/>
</dbReference>
<feature type="region of interest" description="Disordered" evidence="1">
    <location>
        <begin position="948"/>
        <end position="969"/>
    </location>
</feature>
<feature type="compositionally biased region" description="Basic and acidic residues" evidence="1">
    <location>
        <begin position="121"/>
        <end position="150"/>
    </location>
</feature>